<dbReference type="GO" id="GO:0004497">
    <property type="term" value="F:monooxygenase activity"/>
    <property type="evidence" value="ECO:0007669"/>
    <property type="project" value="InterPro"/>
</dbReference>
<dbReference type="GO" id="GO:0016705">
    <property type="term" value="F:oxidoreductase activity, acting on paired donors, with incorporation or reduction of molecular oxygen"/>
    <property type="evidence" value="ECO:0007669"/>
    <property type="project" value="InterPro"/>
</dbReference>
<name>A0A0D2J5X6_9CHLO</name>
<dbReference type="KEGG" id="mng:MNEG_12668"/>
<comment type="similarity">
    <text evidence="1">Belongs to the cytochrome P450 family.</text>
</comment>
<dbReference type="PANTHER" id="PTHR24305">
    <property type="entry name" value="CYTOCHROME P450"/>
    <property type="match status" value="1"/>
</dbReference>
<dbReference type="Proteomes" id="UP000054498">
    <property type="component" value="Unassembled WGS sequence"/>
</dbReference>
<dbReference type="InterPro" id="IPR001128">
    <property type="entry name" value="Cyt_P450"/>
</dbReference>
<dbReference type="GO" id="GO:0020037">
    <property type="term" value="F:heme binding"/>
    <property type="evidence" value="ECO:0007669"/>
    <property type="project" value="InterPro"/>
</dbReference>
<dbReference type="AlphaFoldDB" id="A0A0D2J5X6"/>
<reference evidence="2 3" key="1">
    <citation type="journal article" date="2013" name="BMC Genomics">
        <title>Reconstruction of the lipid metabolism for the microalga Monoraphidium neglectum from its genome sequence reveals characteristics suitable for biofuel production.</title>
        <authorList>
            <person name="Bogen C."/>
            <person name="Al-Dilaimi A."/>
            <person name="Albersmeier A."/>
            <person name="Wichmann J."/>
            <person name="Grundmann M."/>
            <person name="Rupp O."/>
            <person name="Lauersen K.J."/>
            <person name="Blifernez-Klassen O."/>
            <person name="Kalinowski J."/>
            <person name="Goesmann A."/>
            <person name="Mussgnug J.H."/>
            <person name="Kruse O."/>
        </authorList>
    </citation>
    <scope>NUCLEOTIDE SEQUENCE [LARGE SCALE GENOMIC DNA]</scope>
    <source>
        <strain evidence="2 3">SAG 48.87</strain>
    </source>
</reference>
<sequence>MHIQARRELLAIFLADTTAARARLADGKEVPGQLGTLVAATDADGRPLPDNVVAENLLGFMFAGHDTTSTSLTQLLAVLQEHPAVVDKLRAEQAALVAKHGPGVSGAMLREMVYADAVVK</sequence>
<dbReference type="EMBL" id="KK103585">
    <property type="protein sequence ID" value="KIY95292.1"/>
    <property type="molecule type" value="Genomic_DNA"/>
</dbReference>
<dbReference type="InterPro" id="IPR036396">
    <property type="entry name" value="Cyt_P450_sf"/>
</dbReference>
<keyword evidence="3" id="KW-1185">Reference proteome</keyword>
<evidence type="ECO:0000313" key="3">
    <source>
        <dbReference type="Proteomes" id="UP000054498"/>
    </source>
</evidence>
<evidence type="ECO:0000256" key="1">
    <source>
        <dbReference type="ARBA" id="ARBA00010617"/>
    </source>
</evidence>
<dbReference type="SUPFAM" id="SSF48264">
    <property type="entry name" value="Cytochrome P450"/>
    <property type="match status" value="1"/>
</dbReference>
<dbReference type="Pfam" id="PF00067">
    <property type="entry name" value="p450"/>
    <property type="match status" value="1"/>
</dbReference>
<dbReference type="InterPro" id="IPR050121">
    <property type="entry name" value="Cytochrome_P450_monoxygenase"/>
</dbReference>
<dbReference type="Gene3D" id="1.10.630.10">
    <property type="entry name" value="Cytochrome P450"/>
    <property type="match status" value="1"/>
</dbReference>
<protein>
    <submittedName>
        <fullName evidence="2">Cytochrome P450, CYP85 clan</fullName>
    </submittedName>
</protein>
<dbReference type="OrthoDB" id="3945418at2759"/>
<proteinExistence type="inferred from homology"/>
<organism evidence="2 3">
    <name type="scientific">Monoraphidium neglectum</name>
    <dbReference type="NCBI Taxonomy" id="145388"/>
    <lineage>
        <taxon>Eukaryota</taxon>
        <taxon>Viridiplantae</taxon>
        <taxon>Chlorophyta</taxon>
        <taxon>core chlorophytes</taxon>
        <taxon>Chlorophyceae</taxon>
        <taxon>CS clade</taxon>
        <taxon>Sphaeropleales</taxon>
        <taxon>Selenastraceae</taxon>
        <taxon>Monoraphidium</taxon>
    </lineage>
</organism>
<dbReference type="GO" id="GO:0005506">
    <property type="term" value="F:iron ion binding"/>
    <property type="evidence" value="ECO:0007669"/>
    <property type="project" value="InterPro"/>
</dbReference>
<dbReference type="PANTHER" id="PTHR24305:SF166">
    <property type="entry name" value="CYTOCHROME P450 12A4, MITOCHONDRIAL-RELATED"/>
    <property type="match status" value="1"/>
</dbReference>
<dbReference type="GeneID" id="25730053"/>
<accession>A0A0D2J5X6</accession>
<dbReference type="RefSeq" id="XP_013894312.1">
    <property type="nucleotide sequence ID" value="XM_014038858.1"/>
</dbReference>
<gene>
    <name evidence="2" type="ORF">MNEG_12668</name>
</gene>
<evidence type="ECO:0000313" key="2">
    <source>
        <dbReference type="EMBL" id="KIY95292.1"/>
    </source>
</evidence>